<accession>A0A4Z2HSS6</accession>
<organism evidence="1 2">
    <name type="scientific">Liparis tanakae</name>
    <name type="common">Tanaka's snailfish</name>
    <dbReference type="NCBI Taxonomy" id="230148"/>
    <lineage>
        <taxon>Eukaryota</taxon>
        <taxon>Metazoa</taxon>
        <taxon>Chordata</taxon>
        <taxon>Craniata</taxon>
        <taxon>Vertebrata</taxon>
        <taxon>Euteleostomi</taxon>
        <taxon>Actinopterygii</taxon>
        <taxon>Neopterygii</taxon>
        <taxon>Teleostei</taxon>
        <taxon>Neoteleostei</taxon>
        <taxon>Acanthomorphata</taxon>
        <taxon>Eupercaria</taxon>
        <taxon>Perciformes</taxon>
        <taxon>Cottioidei</taxon>
        <taxon>Cottales</taxon>
        <taxon>Liparidae</taxon>
        <taxon>Liparis</taxon>
    </lineage>
</organism>
<dbReference type="EMBL" id="SRLO01000196">
    <property type="protein sequence ID" value="TNN68023.1"/>
    <property type="molecule type" value="Genomic_DNA"/>
</dbReference>
<proteinExistence type="predicted"/>
<name>A0A4Z2HSS6_9TELE</name>
<reference evidence="1 2" key="1">
    <citation type="submission" date="2019-03" db="EMBL/GenBank/DDBJ databases">
        <title>First draft genome of Liparis tanakae, snailfish: a comprehensive survey of snailfish specific genes.</title>
        <authorList>
            <person name="Kim W."/>
            <person name="Song I."/>
            <person name="Jeong J.-H."/>
            <person name="Kim D."/>
            <person name="Kim S."/>
            <person name="Ryu S."/>
            <person name="Song J.Y."/>
            <person name="Lee S.K."/>
        </authorList>
    </citation>
    <scope>NUCLEOTIDE SEQUENCE [LARGE SCALE GENOMIC DNA]</scope>
    <source>
        <tissue evidence="1">Muscle</tissue>
    </source>
</reference>
<evidence type="ECO:0000313" key="1">
    <source>
        <dbReference type="EMBL" id="TNN68023.1"/>
    </source>
</evidence>
<evidence type="ECO:0000313" key="2">
    <source>
        <dbReference type="Proteomes" id="UP000314294"/>
    </source>
</evidence>
<keyword evidence="2" id="KW-1185">Reference proteome</keyword>
<dbReference type="AlphaFoldDB" id="A0A4Z2HSS6"/>
<comment type="caution">
    <text evidence="1">The sequence shown here is derived from an EMBL/GenBank/DDBJ whole genome shotgun (WGS) entry which is preliminary data.</text>
</comment>
<protein>
    <submittedName>
        <fullName evidence="1">Uncharacterized protein</fullName>
    </submittedName>
</protein>
<gene>
    <name evidence="1" type="ORF">EYF80_021815</name>
</gene>
<sequence>MLVPSALRTSSASSLEIWWTRRRASSNRNLMEVMLPASSRAIPVLITLIRAPYAAGFGGAPTAV</sequence>
<dbReference type="Proteomes" id="UP000314294">
    <property type="component" value="Unassembled WGS sequence"/>
</dbReference>